<reference evidence="3 4" key="1">
    <citation type="journal article" date="2016" name="BMC Genomics">
        <title>Comparative genomics reveals Cyclospora cayetanensis possesses coccidia-like metabolism and invasion components but unique surface antigens.</title>
        <authorList>
            <person name="Liu S."/>
            <person name="Wang L."/>
            <person name="Zheng H."/>
            <person name="Xu Z."/>
            <person name="Roellig D.M."/>
            <person name="Li N."/>
            <person name="Frace M.A."/>
            <person name="Tang K."/>
            <person name="Arrowood M.J."/>
            <person name="Moss D.M."/>
            <person name="Zhang L."/>
            <person name="Feng Y."/>
            <person name="Xiao L."/>
        </authorList>
    </citation>
    <scope>NUCLEOTIDE SEQUENCE [LARGE SCALE GENOMIC DNA]</scope>
    <source>
        <strain evidence="3 4">CHN_HEN01</strain>
    </source>
</reference>
<dbReference type="PANTHER" id="PTHR45615:SF40">
    <property type="entry name" value="MYOSIN HEAVY CHAIN, NON-MUSCLE"/>
    <property type="match status" value="1"/>
</dbReference>
<feature type="region of interest" description="Disordered" evidence="2">
    <location>
        <begin position="273"/>
        <end position="292"/>
    </location>
</feature>
<feature type="region of interest" description="Disordered" evidence="2">
    <location>
        <begin position="775"/>
        <end position="800"/>
    </location>
</feature>
<dbReference type="Proteomes" id="UP000095192">
    <property type="component" value="Unassembled WGS sequence"/>
</dbReference>
<proteinExistence type="predicted"/>
<organism evidence="3 4">
    <name type="scientific">Cyclospora cayetanensis</name>
    <dbReference type="NCBI Taxonomy" id="88456"/>
    <lineage>
        <taxon>Eukaryota</taxon>
        <taxon>Sar</taxon>
        <taxon>Alveolata</taxon>
        <taxon>Apicomplexa</taxon>
        <taxon>Conoidasida</taxon>
        <taxon>Coccidia</taxon>
        <taxon>Eucoccidiorida</taxon>
        <taxon>Eimeriorina</taxon>
        <taxon>Eimeriidae</taxon>
        <taxon>Cyclospora</taxon>
    </lineage>
</organism>
<feature type="coiled-coil region" evidence="1">
    <location>
        <begin position="442"/>
        <end position="504"/>
    </location>
</feature>
<accession>A0A1D3D080</accession>
<dbReference type="GO" id="GO:0000146">
    <property type="term" value="F:microfilament motor activity"/>
    <property type="evidence" value="ECO:0007669"/>
    <property type="project" value="TreeGrafter"/>
</dbReference>
<protein>
    <submittedName>
        <fullName evidence="3">Uncharacterized protein</fullName>
    </submittedName>
</protein>
<dbReference type="VEuPathDB" id="ToxoDB:LOC34617465"/>
<feature type="region of interest" description="Disordered" evidence="2">
    <location>
        <begin position="19"/>
        <end position="39"/>
    </location>
</feature>
<feature type="coiled-coil region" evidence="1">
    <location>
        <begin position="303"/>
        <end position="375"/>
    </location>
</feature>
<dbReference type="InParanoid" id="A0A1D3D080"/>
<name>A0A1D3D080_9EIME</name>
<evidence type="ECO:0000313" key="4">
    <source>
        <dbReference type="Proteomes" id="UP000095192"/>
    </source>
</evidence>
<comment type="caution">
    <text evidence="3">The sequence shown here is derived from an EMBL/GenBank/DDBJ whole genome shotgun (WGS) entry which is preliminary data.</text>
</comment>
<dbReference type="GO" id="GO:0032982">
    <property type="term" value="C:myosin filament"/>
    <property type="evidence" value="ECO:0007669"/>
    <property type="project" value="TreeGrafter"/>
</dbReference>
<dbReference type="AlphaFoldDB" id="A0A1D3D080"/>
<dbReference type="VEuPathDB" id="ToxoDB:cyc_00264"/>
<feature type="coiled-coil region" evidence="1">
    <location>
        <begin position="219"/>
        <end position="256"/>
    </location>
</feature>
<dbReference type="GO" id="GO:0016460">
    <property type="term" value="C:myosin II complex"/>
    <property type="evidence" value="ECO:0007669"/>
    <property type="project" value="TreeGrafter"/>
</dbReference>
<feature type="region of interest" description="Disordered" evidence="2">
    <location>
        <begin position="119"/>
        <end position="138"/>
    </location>
</feature>
<dbReference type="GO" id="GO:0005737">
    <property type="term" value="C:cytoplasm"/>
    <property type="evidence" value="ECO:0007669"/>
    <property type="project" value="TreeGrafter"/>
</dbReference>
<dbReference type="PANTHER" id="PTHR45615">
    <property type="entry name" value="MYOSIN HEAVY CHAIN, NON-MUSCLE"/>
    <property type="match status" value="1"/>
</dbReference>
<keyword evidence="4" id="KW-1185">Reference proteome</keyword>
<dbReference type="EMBL" id="JROU02001295">
    <property type="protein sequence ID" value="OEH76858.1"/>
    <property type="molecule type" value="Genomic_DNA"/>
</dbReference>
<gene>
    <name evidence="3" type="ORF">cyc_00264</name>
</gene>
<evidence type="ECO:0000256" key="1">
    <source>
        <dbReference type="SAM" id="Coils"/>
    </source>
</evidence>
<keyword evidence="1" id="KW-0175">Coiled coil</keyword>
<evidence type="ECO:0000313" key="3">
    <source>
        <dbReference type="EMBL" id="OEH76858.1"/>
    </source>
</evidence>
<sequence>MEMLAAENKHLKKLIEDRDARASSLHTADEREGGMEVLRSENNELKQEVTRLQRELQSKEEILESMQREGALLSSEVVEGLKKKVASLEAQLAFECRNHSKELNEKEARVAELEMQLLDAQQQASKQPAEEAAEGSAKQIEDLKKRLAAQDAELTRRELELHRLTAALEGKSGGQGHQIADGGKVPEASLSEAQETQDLRHRVALSVHRALAEGDGDALPMLEKLRREMQEKNAALESMSQQLLEISAERDEIEQVSDTTNTWIDISEFQKLREAPSAPETPRSKGSRRGGLFGRSKTVALERDALALQVQQLEEQLQTLNEKRVELERTKVKMEGQLAEAAQEVRAAKGEQASLKDKLQEREAALQALRAAKADMDMPLEKFQAVSLPVPRGPHDADFDAKAELVLKEGVIRTLSSRLAYLQFALKEVTAEKQQLLAQPATIALQRHLEEVKKDLVEAKAKYREAAAQCTQLKAKVKSQTEEIAEAESDRRALKAALEESQLRLSTTADKYKEQNDRYCTNEFHGKRYRDIVSDSLAKVEELQDEVSRERNGKILVGKVYRQEMLELRKAAVQRGAIRGDPLRPLSVQRPQAEGALRQSHVEQSLPEKLPTLPPPVSAAPLSPALPALVTAGCRSAVPTGTEWPRAGGHPCLFSGGMAVAVNKSQNNGEFATIPACLSLGLTPRAQTDGRPSPRFVPFAGPPAYSLQMPSGAAITRDQLLAAGVLHACVKRKPWRARVSQQPLQQLAGECPASLPNKHSPANLGLGAVALGKMSDSVPRDGSHGTGSDGVGAPAPAAAMSKDTLRSPLVGATRVEEATVLPNLQTFESQKEVAFFSGADLGSCGYRQLLEGTLGDERDSVDLS</sequence>
<dbReference type="GO" id="GO:0051015">
    <property type="term" value="F:actin filament binding"/>
    <property type="evidence" value="ECO:0007669"/>
    <property type="project" value="TreeGrafter"/>
</dbReference>
<evidence type="ECO:0000256" key="2">
    <source>
        <dbReference type="SAM" id="MobiDB-lite"/>
    </source>
</evidence>